<dbReference type="SUPFAM" id="SSF52266">
    <property type="entry name" value="SGNH hydrolase"/>
    <property type="match status" value="1"/>
</dbReference>
<accession>A0ABW9FST5</accession>
<keyword evidence="3" id="KW-1185">Reference proteome</keyword>
<reference evidence="2 3" key="1">
    <citation type="submission" date="2023-11" db="EMBL/GenBank/DDBJ databases">
        <authorList>
            <person name="Val-Calvo J."/>
            <person name="Scortti M."/>
            <person name="Vazquez-Boland J."/>
        </authorList>
    </citation>
    <scope>NUCLEOTIDE SEQUENCE [LARGE SCALE GENOMIC DNA]</scope>
    <source>
        <strain evidence="2 3">DSM 46662</strain>
    </source>
</reference>
<dbReference type="Proteomes" id="UP001629744">
    <property type="component" value="Unassembled WGS sequence"/>
</dbReference>
<name>A0ABW9FST5_9NOCA</name>
<proteinExistence type="predicted"/>
<protein>
    <submittedName>
        <fullName evidence="2">GDSL-type esterase/lipase family protein</fullName>
    </submittedName>
</protein>
<evidence type="ECO:0000259" key="1">
    <source>
        <dbReference type="Pfam" id="PF13472"/>
    </source>
</evidence>
<organism evidence="2 3">
    <name type="scientific">Prescottella soli</name>
    <dbReference type="NCBI Taxonomy" id="1543852"/>
    <lineage>
        <taxon>Bacteria</taxon>
        <taxon>Bacillati</taxon>
        <taxon>Actinomycetota</taxon>
        <taxon>Actinomycetes</taxon>
        <taxon>Mycobacteriales</taxon>
        <taxon>Nocardiaceae</taxon>
        <taxon>Prescottella</taxon>
    </lineage>
</organism>
<evidence type="ECO:0000313" key="2">
    <source>
        <dbReference type="EMBL" id="MFM1727706.1"/>
    </source>
</evidence>
<dbReference type="EMBL" id="JBDLNU010000001">
    <property type="protein sequence ID" value="MFM1727706.1"/>
    <property type="molecule type" value="Genomic_DNA"/>
</dbReference>
<dbReference type="Gene3D" id="3.40.50.1110">
    <property type="entry name" value="SGNH hydrolase"/>
    <property type="match status" value="1"/>
</dbReference>
<dbReference type="Pfam" id="PF13472">
    <property type="entry name" value="Lipase_GDSL_2"/>
    <property type="match status" value="1"/>
</dbReference>
<dbReference type="InterPro" id="IPR036514">
    <property type="entry name" value="SGNH_hydro_sf"/>
</dbReference>
<gene>
    <name evidence="2" type="ORF">ABEU19_001169</name>
</gene>
<dbReference type="InterPro" id="IPR013830">
    <property type="entry name" value="SGNH_hydro"/>
</dbReference>
<evidence type="ECO:0000313" key="3">
    <source>
        <dbReference type="Proteomes" id="UP001629744"/>
    </source>
</evidence>
<dbReference type="RefSeq" id="WP_348606963.1">
    <property type="nucleotide sequence ID" value="NZ_CP157276.1"/>
</dbReference>
<sequence length="273" mass="30049">MTNPMLEKLIRFQRPEHTLPYARNLSVETLSGIFGTDEDQYRSVLEALDVQRTEVAARLAADPQVSAHLEKLPFERGARLVAIGESTTADRLSWFEILRTILETQRPDLELRFANLAVAGATSTQMLAAVPAIRRQSADWMFCMLGGNDSQRLGSADGPQLVTRQETLRNLTELRAQAFPDDNSRWVWVTPTPVDETLVAAFPFFRDSGISWTNADLSSLAAAILDMPGLAVDSTPAVSDPHGFTEDGLHLSIATQEALTARILEALSEGDEQ</sequence>
<feature type="domain" description="SGNH hydrolase-type esterase" evidence="1">
    <location>
        <begin position="83"/>
        <end position="256"/>
    </location>
</feature>
<comment type="caution">
    <text evidence="2">The sequence shown here is derived from an EMBL/GenBank/DDBJ whole genome shotgun (WGS) entry which is preliminary data.</text>
</comment>